<keyword evidence="3 6" id="KW-0812">Transmembrane</keyword>
<evidence type="ECO:0000256" key="6">
    <source>
        <dbReference type="SAM" id="Phobius"/>
    </source>
</evidence>
<evidence type="ECO:0000256" key="2">
    <source>
        <dbReference type="ARBA" id="ARBA00022475"/>
    </source>
</evidence>
<dbReference type="OrthoDB" id="1653617at2"/>
<evidence type="ECO:0000256" key="5">
    <source>
        <dbReference type="ARBA" id="ARBA00023136"/>
    </source>
</evidence>
<dbReference type="AlphaFoldDB" id="A0A4Z0R1M6"/>
<dbReference type="PANTHER" id="PTHR30509">
    <property type="entry name" value="P-HYDROXYBENZOIC ACID EFFLUX PUMP SUBUNIT-RELATED"/>
    <property type="match status" value="1"/>
</dbReference>
<dbReference type="InterPro" id="IPR010343">
    <property type="entry name" value="ArAE_1"/>
</dbReference>
<keyword evidence="2" id="KW-1003">Cell membrane</keyword>
<evidence type="ECO:0000313" key="7">
    <source>
        <dbReference type="EMBL" id="TGE36419.1"/>
    </source>
</evidence>
<dbReference type="RefSeq" id="WP_135550305.1">
    <property type="nucleotide sequence ID" value="NZ_SPQQ01000008.1"/>
</dbReference>
<evidence type="ECO:0000256" key="4">
    <source>
        <dbReference type="ARBA" id="ARBA00022989"/>
    </source>
</evidence>
<reference evidence="7 8" key="1">
    <citation type="submission" date="2019-03" db="EMBL/GenBank/DDBJ databases">
        <title>Draft Genome Sequence of Desulfosporosinus fructosivorans Strain 63.6F, Isolated from Marine Sediment in the Baltic Sea.</title>
        <authorList>
            <person name="Hausmann B."/>
            <person name="Vandieken V."/>
            <person name="Pjevac P."/>
            <person name="Schreck K."/>
            <person name="Herbold C.W."/>
            <person name="Loy A."/>
        </authorList>
    </citation>
    <scope>NUCLEOTIDE SEQUENCE [LARGE SCALE GENOMIC DNA]</scope>
    <source>
        <strain evidence="7 8">63.6F</strain>
    </source>
</reference>
<feature type="transmembrane region" description="Helical" evidence="6">
    <location>
        <begin position="59"/>
        <end position="77"/>
    </location>
</feature>
<name>A0A4Z0R1M6_9FIRM</name>
<accession>A0A4Z0R1M6</accession>
<keyword evidence="4 6" id="KW-1133">Transmembrane helix</keyword>
<proteinExistence type="predicted"/>
<comment type="subcellular location">
    <subcellularLocation>
        <location evidence="1">Cell membrane</location>
        <topology evidence="1">Multi-pass membrane protein</topology>
    </subcellularLocation>
</comment>
<keyword evidence="5 6" id="KW-0472">Membrane</keyword>
<dbReference type="PANTHER" id="PTHR30509:SF9">
    <property type="entry name" value="MULTIDRUG RESISTANCE PROTEIN MDTO"/>
    <property type="match status" value="1"/>
</dbReference>
<gene>
    <name evidence="7" type="ORF">E4K67_21070</name>
</gene>
<organism evidence="7 8">
    <name type="scientific">Desulfosporosinus fructosivorans</name>
    <dbReference type="NCBI Taxonomy" id="2018669"/>
    <lineage>
        <taxon>Bacteria</taxon>
        <taxon>Bacillati</taxon>
        <taxon>Bacillota</taxon>
        <taxon>Clostridia</taxon>
        <taxon>Eubacteriales</taxon>
        <taxon>Desulfitobacteriaceae</taxon>
        <taxon>Desulfosporosinus</taxon>
    </lineage>
</organism>
<evidence type="ECO:0000256" key="1">
    <source>
        <dbReference type="ARBA" id="ARBA00004651"/>
    </source>
</evidence>
<protein>
    <submittedName>
        <fullName evidence="7">Aromatic acid exporter family protein</fullName>
    </submittedName>
</protein>
<evidence type="ECO:0000256" key="3">
    <source>
        <dbReference type="ARBA" id="ARBA00022692"/>
    </source>
</evidence>
<dbReference type="Pfam" id="PF06081">
    <property type="entry name" value="ArAE_1"/>
    <property type="match status" value="1"/>
</dbReference>
<evidence type="ECO:0000313" key="8">
    <source>
        <dbReference type="Proteomes" id="UP000298460"/>
    </source>
</evidence>
<dbReference type="GO" id="GO:0005886">
    <property type="term" value="C:plasma membrane"/>
    <property type="evidence" value="ECO:0007669"/>
    <property type="project" value="UniProtKB-SubCell"/>
</dbReference>
<keyword evidence="8" id="KW-1185">Reference proteome</keyword>
<sequence length="333" mass="37896">MIGWRIIKTGIAVALCIWIAQLLKFEYPFYSAIAAVIAMQATIEGSLRAGIQRMKGTIVGAVTGYVFALAMVNSPWWTGLGLIVTMTIVKFMKWPEAMNIASIVFIAISVQLTGKPLDYAVNRIIDTALGIIVAYLVNRWVFPPRYHKETEKSFQDARHHVIRLYQVAFRALLDNQVEVGVEEVDKLQQNLEEAQSFVALVQKDPASKKSGEVRFYERYVNPLTRLDQMRITVEQMIHLRQEWQFPISAKLHTDLVQVLNRSYSFLSLITNPTEYSAIGAYEETIEMLEKVRIRVIKDHQGTYGGPNKQYILELLDWIAKLIEATSGCLRLSP</sequence>
<comment type="caution">
    <text evidence="7">The sequence shown here is derived from an EMBL/GenBank/DDBJ whole genome shotgun (WGS) entry which is preliminary data.</text>
</comment>
<dbReference type="EMBL" id="SPQQ01000008">
    <property type="protein sequence ID" value="TGE36419.1"/>
    <property type="molecule type" value="Genomic_DNA"/>
</dbReference>
<dbReference type="Proteomes" id="UP000298460">
    <property type="component" value="Unassembled WGS sequence"/>
</dbReference>